<organism evidence="10 11">
    <name type="scientific">Polychaeton citri CBS 116435</name>
    <dbReference type="NCBI Taxonomy" id="1314669"/>
    <lineage>
        <taxon>Eukaryota</taxon>
        <taxon>Fungi</taxon>
        <taxon>Dikarya</taxon>
        <taxon>Ascomycota</taxon>
        <taxon>Pezizomycotina</taxon>
        <taxon>Dothideomycetes</taxon>
        <taxon>Dothideomycetidae</taxon>
        <taxon>Capnodiales</taxon>
        <taxon>Capnodiaceae</taxon>
        <taxon>Polychaeton</taxon>
    </lineage>
</organism>
<evidence type="ECO:0000256" key="6">
    <source>
        <dbReference type="ARBA" id="ARBA00023128"/>
    </source>
</evidence>
<evidence type="ECO:0000256" key="7">
    <source>
        <dbReference type="ARBA" id="ARBA00023186"/>
    </source>
</evidence>
<comment type="similarity">
    <text evidence="2">Belongs to the complex I LYR family. MZM1 subfamily.</text>
</comment>
<proteinExistence type="inferred from homology"/>
<sequence length="130" mass="14926">MASKSLKPAELVANKQAVLWTYRHLLRATGIAFQGDQRTLQESRRFARESFRENSHLESGSVEIQQGIEHVQGVTKILRENVVQGKQDKTKGEEHYKLRIHEHTQRLDNDTAGNLKGTKKSFKEIKNAQF</sequence>
<dbReference type="InterPro" id="IPR045298">
    <property type="entry name" value="Complex1_LYR_LYRM7"/>
</dbReference>
<keyword evidence="11" id="KW-1185">Reference proteome</keyword>
<comment type="function">
    <text evidence="8">Assembly factor required for Rieske Fe-S protein RIP1 incorporation into the cytochrome b-c1 (CIII) complex. Functions as a chaperone, binding to this subunit within the mitochondrial matrix and stabilizing it prior to its translocation and insertion into the late CIII dimeric intermediate within the mitochondrial inner membrane. Modulates the mitochondrial matrix zinc pool.</text>
</comment>
<feature type="domain" description="Complex 1 LYR protein" evidence="9">
    <location>
        <begin position="17"/>
        <end position="69"/>
    </location>
</feature>
<dbReference type="CDD" id="cd20267">
    <property type="entry name" value="Complex1_LYR_LYRM7"/>
    <property type="match status" value="1"/>
</dbReference>
<protein>
    <recommendedName>
        <fullName evidence="4">Mitochondrial zinc maintenance protein 1, mitochondrial</fullName>
    </recommendedName>
</protein>
<evidence type="ECO:0000256" key="2">
    <source>
        <dbReference type="ARBA" id="ARBA00009949"/>
    </source>
</evidence>
<evidence type="ECO:0000256" key="5">
    <source>
        <dbReference type="ARBA" id="ARBA00022946"/>
    </source>
</evidence>
<dbReference type="PANTHER" id="PTHR46749:SF1">
    <property type="entry name" value="COMPLEX III ASSEMBLY FACTOR LYRM7"/>
    <property type="match status" value="1"/>
</dbReference>
<name>A0A9P4USC7_9PEZI</name>
<evidence type="ECO:0000256" key="1">
    <source>
        <dbReference type="ARBA" id="ARBA00004305"/>
    </source>
</evidence>
<dbReference type="InterPro" id="IPR008011">
    <property type="entry name" value="Complex1_LYR_dom"/>
</dbReference>
<dbReference type="GO" id="GO:0005759">
    <property type="term" value="C:mitochondrial matrix"/>
    <property type="evidence" value="ECO:0007669"/>
    <property type="project" value="UniProtKB-SubCell"/>
</dbReference>
<dbReference type="OrthoDB" id="529194at2759"/>
<keyword evidence="6" id="KW-0496">Mitochondrion</keyword>
<dbReference type="AlphaFoldDB" id="A0A9P4USC7"/>
<dbReference type="Pfam" id="PF05347">
    <property type="entry name" value="Complex1_LYR"/>
    <property type="match status" value="1"/>
</dbReference>
<evidence type="ECO:0000259" key="9">
    <source>
        <dbReference type="Pfam" id="PF05347"/>
    </source>
</evidence>
<comment type="subcellular location">
    <subcellularLocation>
        <location evidence="1">Mitochondrion matrix</location>
    </subcellularLocation>
</comment>
<accession>A0A9P4USC7</accession>
<gene>
    <name evidence="10" type="ORF">K431DRAFT_281350</name>
</gene>
<dbReference type="EMBL" id="MU003769">
    <property type="protein sequence ID" value="KAF2724874.1"/>
    <property type="molecule type" value="Genomic_DNA"/>
</dbReference>
<evidence type="ECO:0000313" key="11">
    <source>
        <dbReference type="Proteomes" id="UP000799441"/>
    </source>
</evidence>
<evidence type="ECO:0000313" key="10">
    <source>
        <dbReference type="EMBL" id="KAF2724874.1"/>
    </source>
</evidence>
<comment type="subunit">
    <text evidence="3">Interacts with RIP1.</text>
</comment>
<dbReference type="PANTHER" id="PTHR46749">
    <property type="entry name" value="COMPLEX III ASSEMBLY FACTOR LYRM7"/>
    <property type="match status" value="1"/>
</dbReference>
<reference evidence="10" key="1">
    <citation type="journal article" date="2020" name="Stud. Mycol.">
        <title>101 Dothideomycetes genomes: a test case for predicting lifestyles and emergence of pathogens.</title>
        <authorList>
            <person name="Haridas S."/>
            <person name="Albert R."/>
            <person name="Binder M."/>
            <person name="Bloem J."/>
            <person name="Labutti K."/>
            <person name="Salamov A."/>
            <person name="Andreopoulos B."/>
            <person name="Baker S."/>
            <person name="Barry K."/>
            <person name="Bills G."/>
            <person name="Bluhm B."/>
            <person name="Cannon C."/>
            <person name="Castanera R."/>
            <person name="Culley D."/>
            <person name="Daum C."/>
            <person name="Ezra D."/>
            <person name="Gonzalez J."/>
            <person name="Henrissat B."/>
            <person name="Kuo A."/>
            <person name="Liang C."/>
            <person name="Lipzen A."/>
            <person name="Lutzoni F."/>
            <person name="Magnuson J."/>
            <person name="Mondo S."/>
            <person name="Nolan M."/>
            <person name="Ohm R."/>
            <person name="Pangilinan J."/>
            <person name="Park H.-J."/>
            <person name="Ramirez L."/>
            <person name="Alfaro M."/>
            <person name="Sun H."/>
            <person name="Tritt A."/>
            <person name="Yoshinaga Y."/>
            <person name="Zwiers L.-H."/>
            <person name="Turgeon B."/>
            <person name="Goodwin S."/>
            <person name="Spatafora J."/>
            <person name="Crous P."/>
            <person name="Grigoriev I."/>
        </authorList>
    </citation>
    <scope>NUCLEOTIDE SEQUENCE</scope>
    <source>
        <strain evidence="10">CBS 116435</strain>
    </source>
</reference>
<comment type="caution">
    <text evidence="10">The sequence shown here is derived from an EMBL/GenBank/DDBJ whole genome shotgun (WGS) entry which is preliminary data.</text>
</comment>
<keyword evidence="5" id="KW-0809">Transit peptide</keyword>
<dbReference type="GO" id="GO:0044183">
    <property type="term" value="F:protein folding chaperone"/>
    <property type="evidence" value="ECO:0007669"/>
    <property type="project" value="TreeGrafter"/>
</dbReference>
<evidence type="ECO:0000256" key="8">
    <source>
        <dbReference type="ARBA" id="ARBA00025268"/>
    </source>
</evidence>
<dbReference type="Proteomes" id="UP000799441">
    <property type="component" value="Unassembled WGS sequence"/>
</dbReference>
<dbReference type="GO" id="GO:0034551">
    <property type="term" value="P:mitochondrial respiratory chain complex III assembly"/>
    <property type="evidence" value="ECO:0007669"/>
    <property type="project" value="InterPro"/>
</dbReference>
<evidence type="ECO:0000256" key="3">
    <source>
        <dbReference type="ARBA" id="ARBA00011589"/>
    </source>
</evidence>
<keyword evidence="7" id="KW-0143">Chaperone</keyword>
<dbReference type="InterPro" id="IPR050435">
    <property type="entry name" value="MZM1/LYRM7"/>
</dbReference>
<evidence type="ECO:0000256" key="4">
    <source>
        <dbReference type="ARBA" id="ARBA00015108"/>
    </source>
</evidence>